<name>A0A9W8G2Q0_9FUNG</name>
<dbReference type="Proteomes" id="UP001151518">
    <property type="component" value="Unassembled WGS sequence"/>
</dbReference>
<gene>
    <name evidence="1" type="ORF">GGI25_006169</name>
</gene>
<accession>A0A9W8G2Q0</accession>
<evidence type="ECO:0000313" key="2">
    <source>
        <dbReference type="Proteomes" id="UP001151518"/>
    </source>
</evidence>
<dbReference type="OrthoDB" id="2123547at2759"/>
<sequence>MYSFRSLLKPQSPLLWQISPLARLLSTEIPKNYLLDDIPSHLVFKTARGEYDSSKPRAGVRPEIWQVFVSTLYRVELVPTKRPKKSALHWLVMNANSREELDMAVELHEPWRMQMYTITQATAQIWSESCIRLNQPSVFLHLLLDRWRYRLLPISYTLARFIRFLGSIAAQDNKESVLDDAFRVFALYPYYNVPYDAAAYGALVEACLAVGSEEAWRRALVAAEEAIACDLVTREALELLAARSGERGEAQMAERYAALAADPKFPSMPKKEVTFNRKGDPVY</sequence>
<comment type="caution">
    <text evidence="1">The sequence shown here is derived from an EMBL/GenBank/DDBJ whole genome shotgun (WGS) entry which is preliminary data.</text>
</comment>
<dbReference type="AlphaFoldDB" id="A0A9W8G2Q0"/>
<reference evidence="1" key="1">
    <citation type="submission" date="2022-07" db="EMBL/GenBank/DDBJ databases">
        <title>Phylogenomic reconstructions and comparative analyses of Kickxellomycotina fungi.</title>
        <authorList>
            <person name="Reynolds N.K."/>
            <person name="Stajich J.E."/>
            <person name="Barry K."/>
            <person name="Grigoriev I.V."/>
            <person name="Crous P."/>
            <person name="Smith M.E."/>
        </authorList>
    </citation>
    <scope>NUCLEOTIDE SEQUENCE</scope>
    <source>
        <strain evidence="1">NRRL 3115</strain>
    </source>
</reference>
<evidence type="ECO:0000313" key="1">
    <source>
        <dbReference type="EMBL" id="KAJ2669369.1"/>
    </source>
</evidence>
<proteinExistence type="predicted"/>
<dbReference type="EMBL" id="JANBTW010000153">
    <property type="protein sequence ID" value="KAJ2669369.1"/>
    <property type="molecule type" value="Genomic_DNA"/>
</dbReference>
<protein>
    <submittedName>
        <fullName evidence="1">Uncharacterized protein</fullName>
    </submittedName>
</protein>
<organism evidence="1 2">
    <name type="scientific">Coemansia spiralis</name>
    <dbReference type="NCBI Taxonomy" id="417178"/>
    <lineage>
        <taxon>Eukaryota</taxon>
        <taxon>Fungi</taxon>
        <taxon>Fungi incertae sedis</taxon>
        <taxon>Zoopagomycota</taxon>
        <taxon>Kickxellomycotina</taxon>
        <taxon>Kickxellomycetes</taxon>
        <taxon>Kickxellales</taxon>
        <taxon>Kickxellaceae</taxon>
        <taxon>Coemansia</taxon>
    </lineage>
</organism>